<accession>A0A0A9B0Q1</accession>
<proteinExistence type="predicted"/>
<reference evidence="1" key="2">
    <citation type="journal article" date="2015" name="Data Brief">
        <title>Shoot transcriptome of the giant reed, Arundo donax.</title>
        <authorList>
            <person name="Barrero R.A."/>
            <person name="Guerrero F.D."/>
            <person name="Moolhuijzen P."/>
            <person name="Goolsby J.A."/>
            <person name="Tidwell J."/>
            <person name="Bellgard S.E."/>
            <person name="Bellgard M.I."/>
        </authorList>
    </citation>
    <scope>NUCLEOTIDE SEQUENCE</scope>
    <source>
        <tissue evidence="1">Shoot tissue taken approximately 20 cm above the soil surface</tissue>
    </source>
</reference>
<name>A0A0A9B0Q1_ARUDO</name>
<dbReference type="EMBL" id="GBRH01244978">
    <property type="protein sequence ID" value="JAD52917.1"/>
    <property type="molecule type" value="Transcribed_RNA"/>
</dbReference>
<protein>
    <submittedName>
        <fullName evidence="1">Uncharacterized protein</fullName>
    </submittedName>
</protein>
<dbReference type="AlphaFoldDB" id="A0A0A9B0Q1"/>
<sequence length="53" mass="6123">MTRKKRHFLPFRGLAHNMVVKTSRCEATNQGSNPGSHKTRLLTVCSPWSWRGR</sequence>
<evidence type="ECO:0000313" key="1">
    <source>
        <dbReference type="EMBL" id="JAD52917.1"/>
    </source>
</evidence>
<organism evidence="1">
    <name type="scientific">Arundo donax</name>
    <name type="common">Giant reed</name>
    <name type="synonym">Donax arundinaceus</name>
    <dbReference type="NCBI Taxonomy" id="35708"/>
    <lineage>
        <taxon>Eukaryota</taxon>
        <taxon>Viridiplantae</taxon>
        <taxon>Streptophyta</taxon>
        <taxon>Embryophyta</taxon>
        <taxon>Tracheophyta</taxon>
        <taxon>Spermatophyta</taxon>
        <taxon>Magnoliopsida</taxon>
        <taxon>Liliopsida</taxon>
        <taxon>Poales</taxon>
        <taxon>Poaceae</taxon>
        <taxon>PACMAD clade</taxon>
        <taxon>Arundinoideae</taxon>
        <taxon>Arundineae</taxon>
        <taxon>Arundo</taxon>
    </lineage>
</organism>
<reference evidence="1" key="1">
    <citation type="submission" date="2014-09" db="EMBL/GenBank/DDBJ databases">
        <authorList>
            <person name="Magalhaes I.L.F."/>
            <person name="Oliveira U."/>
            <person name="Santos F.R."/>
            <person name="Vidigal T.H.D.A."/>
            <person name="Brescovit A.D."/>
            <person name="Santos A.J."/>
        </authorList>
    </citation>
    <scope>NUCLEOTIDE SEQUENCE</scope>
    <source>
        <tissue evidence="1">Shoot tissue taken approximately 20 cm above the soil surface</tissue>
    </source>
</reference>